<proteinExistence type="predicted"/>
<keyword evidence="1" id="KW-1133">Transmembrane helix</keyword>
<keyword evidence="1" id="KW-0812">Transmembrane</keyword>
<feature type="transmembrane region" description="Helical" evidence="1">
    <location>
        <begin position="6"/>
        <end position="27"/>
    </location>
</feature>
<accession>A0A6C0ACM8</accession>
<keyword evidence="1" id="KW-0472">Membrane</keyword>
<name>A0A6C0ACM8_9ZZZZ</name>
<dbReference type="AlphaFoldDB" id="A0A6C0ACM8"/>
<evidence type="ECO:0000256" key="1">
    <source>
        <dbReference type="SAM" id="Phobius"/>
    </source>
</evidence>
<protein>
    <submittedName>
        <fullName evidence="2">Uncharacterized protein</fullName>
    </submittedName>
</protein>
<organism evidence="2">
    <name type="scientific">viral metagenome</name>
    <dbReference type="NCBI Taxonomy" id="1070528"/>
    <lineage>
        <taxon>unclassified sequences</taxon>
        <taxon>metagenomes</taxon>
        <taxon>organismal metagenomes</taxon>
    </lineage>
</organism>
<reference evidence="2" key="1">
    <citation type="journal article" date="2020" name="Nature">
        <title>Giant virus diversity and host interactions through global metagenomics.</title>
        <authorList>
            <person name="Schulz F."/>
            <person name="Roux S."/>
            <person name="Paez-Espino D."/>
            <person name="Jungbluth S."/>
            <person name="Walsh D.A."/>
            <person name="Denef V.J."/>
            <person name="McMahon K.D."/>
            <person name="Konstantinidis K.T."/>
            <person name="Eloe-Fadrosh E.A."/>
            <person name="Kyrpides N.C."/>
            <person name="Woyke T."/>
        </authorList>
    </citation>
    <scope>NUCLEOTIDE SEQUENCE</scope>
    <source>
        <strain evidence="2">GVMAG-S-1004661-13</strain>
    </source>
</reference>
<sequence length="159" mass="17741">MNQQQIMMLVAGIVVVFVVGALVYRYMNRTIPVEKSTKGHESDSKNESNHEAVQEDFYQVSNANVPSGFDESPENVYLLDDGNNRQDIILDNLCSKSCCSPQYPTPFNLRDDPEVCKNKDKYVKSNIFCNNPYQDSGCLCLTKNQAISLTTRGGNASSI</sequence>
<evidence type="ECO:0000313" key="2">
    <source>
        <dbReference type="EMBL" id="QHS77444.1"/>
    </source>
</evidence>
<dbReference type="EMBL" id="MN740548">
    <property type="protein sequence ID" value="QHS77444.1"/>
    <property type="molecule type" value="Genomic_DNA"/>
</dbReference>